<dbReference type="PANTHER" id="PTHR31900">
    <property type="entry name" value="F-BOX/RNI SUPERFAMILY PROTEIN-RELATED"/>
    <property type="match status" value="1"/>
</dbReference>
<dbReference type="InterPro" id="IPR053781">
    <property type="entry name" value="F-box_AtFBL13-like"/>
</dbReference>
<dbReference type="InterPro" id="IPR055411">
    <property type="entry name" value="LRR_FXL15/At3g58940/PEG3-like"/>
</dbReference>
<dbReference type="SUPFAM" id="SSF52047">
    <property type="entry name" value="RNI-like"/>
    <property type="match status" value="1"/>
</dbReference>
<name>A0A251RTW6_HELAN</name>
<dbReference type="Gramene" id="mRNA:HanXRQr2_Chr17g0822951">
    <property type="protein sequence ID" value="mRNA:HanXRQr2_Chr17g0822951"/>
    <property type="gene ID" value="HanXRQr2_Chr17g0822951"/>
</dbReference>
<evidence type="ECO:0000313" key="2">
    <source>
        <dbReference type="EMBL" id="KAF5757125.1"/>
    </source>
</evidence>
<proteinExistence type="predicted"/>
<dbReference type="Pfam" id="PF24758">
    <property type="entry name" value="LRR_At5g56370"/>
    <property type="match status" value="1"/>
</dbReference>
<feature type="domain" description="F-box" evidence="1">
    <location>
        <begin position="9"/>
        <end position="59"/>
    </location>
</feature>
<dbReference type="PROSITE" id="PS50181">
    <property type="entry name" value="FBOX"/>
    <property type="match status" value="1"/>
</dbReference>
<dbReference type="InterPro" id="IPR032675">
    <property type="entry name" value="LRR_dom_sf"/>
</dbReference>
<dbReference type="InterPro" id="IPR036047">
    <property type="entry name" value="F-box-like_dom_sf"/>
</dbReference>
<dbReference type="Gene3D" id="3.80.10.10">
    <property type="entry name" value="Ribonuclease Inhibitor"/>
    <property type="match status" value="1"/>
</dbReference>
<dbReference type="OrthoDB" id="1086061at2759"/>
<dbReference type="InterPro" id="IPR050232">
    <property type="entry name" value="FBL13/AtMIF1-like"/>
</dbReference>
<dbReference type="PANTHER" id="PTHR31900:SF31">
    <property type="entry name" value="F-BOX_LRR-REPEAT PROTEIN 13-LIKE"/>
    <property type="match status" value="1"/>
</dbReference>
<dbReference type="STRING" id="4232.A0A251RTW6"/>
<dbReference type="EMBL" id="CM007906">
    <property type="protein sequence ID" value="OTF87671.1"/>
    <property type="molecule type" value="Genomic_DNA"/>
</dbReference>
<dbReference type="SUPFAM" id="SSF81383">
    <property type="entry name" value="F-box domain"/>
    <property type="match status" value="1"/>
</dbReference>
<sequence>MSSISENVDDRLSMLPEDILARILSLMPTKYAVQTSILSKRWRYTWTFVTNLDFDYTRRHTFNENILITFEDGNEKNFTKFVDRVLKFCKTSQLKSFRLYISNKMVRGSSLSNWIDNALKLNVRELDICVIQSELPSSVFTCKTLTDLRLELCACDFGGWELPSTIYLPCLKTLDIVGCNNPQVIHGCCPVLESLSLEVSCNDEEDFILNIPTLKRLNLRCSSGPGNDISKIILHVPKLEYLFVDGELCSLFEMEDMPSLVVASIACWQSIYDFPWADILNKLRGVQNLSIENFPFTSPLPIFPNMKQLELTGIWQSGQITQFLESCPELKILC</sequence>
<dbReference type="InParanoid" id="A0A251RTW6"/>
<organism evidence="3 4">
    <name type="scientific">Helianthus annuus</name>
    <name type="common">Common sunflower</name>
    <dbReference type="NCBI Taxonomy" id="4232"/>
    <lineage>
        <taxon>Eukaryota</taxon>
        <taxon>Viridiplantae</taxon>
        <taxon>Streptophyta</taxon>
        <taxon>Embryophyta</taxon>
        <taxon>Tracheophyta</taxon>
        <taxon>Spermatophyta</taxon>
        <taxon>Magnoliopsida</taxon>
        <taxon>eudicotyledons</taxon>
        <taxon>Gunneridae</taxon>
        <taxon>Pentapetalae</taxon>
        <taxon>asterids</taxon>
        <taxon>campanulids</taxon>
        <taxon>Asterales</taxon>
        <taxon>Asteraceae</taxon>
        <taxon>Asteroideae</taxon>
        <taxon>Heliantheae alliance</taxon>
        <taxon>Heliantheae</taxon>
        <taxon>Helianthus</taxon>
    </lineage>
</organism>
<dbReference type="Pfam" id="PF00646">
    <property type="entry name" value="F-box"/>
    <property type="match status" value="1"/>
</dbReference>
<gene>
    <name evidence="3" type="ORF">HannXRQ_Chr17g0564451</name>
    <name evidence="2" type="ORF">HanXRQr2_Chr17g0822951</name>
</gene>
<evidence type="ECO:0000313" key="4">
    <source>
        <dbReference type="Proteomes" id="UP000215914"/>
    </source>
</evidence>
<accession>A0A251RTW6</accession>
<dbReference type="InterPro" id="IPR001810">
    <property type="entry name" value="F-box_dom"/>
</dbReference>
<dbReference type="FunCoup" id="A0A251RTW6">
    <property type="interactions" value="1782"/>
</dbReference>
<dbReference type="EMBL" id="MNCJ02000332">
    <property type="protein sequence ID" value="KAF5757125.1"/>
    <property type="molecule type" value="Genomic_DNA"/>
</dbReference>
<reference evidence="2 4" key="1">
    <citation type="journal article" date="2017" name="Nature">
        <title>The sunflower genome provides insights into oil metabolism, flowering and Asterid evolution.</title>
        <authorList>
            <person name="Badouin H."/>
            <person name="Gouzy J."/>
            <person name="Grassa C.J."/>
            <person name="Murat F."/>
            <person name="Staton S.E."/>
            <person name="Cottret L."/>
            <person name="Lelandais-Briere C."/>
            <person name="Owens G.L."/>
            <person name="Carrere S."/>
            <person name="Mayjonade B."/>
            <person name="Legrand L."/>
            <person name="Gill N."/>
            <person name="Kane N.C."/>
            <person name="Bowers J.E."/>
            <person name="Hubner S."/>
            <person name="Bellec A."/>
            <person name="Berard A."/>
            <person name="Berges H."/>
            <person name="Blanchet N."/>
            <person name="Boniface M.C."/>
            <person name="Brunel D."/>
            <person name="Catrice O."/>
            <person name="Chaidir N."/>
            <person name="Claudel C."/>
            <person name="Donnadieu C."/>
            <person name="Faraut T."/>
            <person name="Fievet G."/>
            <person name="Helmstetter N."/>
            <person name="King M."/>
            <person name="Knapp S.J."/>
            <person name="Lai Z."/>
            <person name="Le Paslier M.C."/>
            <person name="Lippi Y."/>
            <person name="Lorenzon L."/>
            <person name="Mandel J.R."/>
            <person name="Marage G."/>
            <person name="Marchand G."/>
            <person name="Marquand E."/>
            <person name="Bret-Mestries E."/>
            <person name="Morien E."/>
            <person name="Nambeesan S."/>
            <person name="Nguyen T."/>
            <person name="Pegot-Espagnet P."/>
            <person name="Pouilly N."/>
            <person name="Raftis F."/>
            <person name="Sallet E."/>
            <person name="Schiex T."/>
            <person name="Thomas J."/>
            <person name="Vandecasteele C."/>
            <person name="Vares D."/>
            <person name="Vear F."/>
            <person name="Vautrin S."/>
            <person name="Crespi M."/>
            <person name="Mangin B."/>
            <person name="Burke J.M."/>
            <person name="Salse J."/>
            <person name="Munos S."/>
            <person name="Vincourt P."/>
            <person name="Rieseberg L.H."/>
            <person name="Langlade N.B."/>
        </authorList>
    </citation>
    <scope>NUCLEOTIDE SEQUENCE [LARGE SCALE GENOMIC DNA]</scope>
    <source>
        <strain evidence="4">cv. SF193</strain>
        <tissue evidence="2">Leaves</tissue>
    </source>
</reference>
<dbReference type="AlphaFoldDB" id="A0A251RTW6"/>
<evidence type="ECO:0000313" key="3">
    <source>
        <dbReference type="EMBL" id="OTF87671.1"/>
    </source>
</evidence>
<dbReference type="OMA" id="VARIDHW"/>
<evidence type="ECO:0000259" key="1">
    <source>
        <dbReference type="PROSITE" id="PS50181"/>
    </source>
</evidence>
<dbReference type="Proteomes" id="UP000215914">
    <property type="component" value="Chromosome 17"/>
</dbReference>
<reference evidence="3" key="2">
    <citation type="submission" date="2017-02" db="EMBL/GenBank/DDBJ databases">
        <title>Sunflower complete genome.</title>
        <authorList>
            <person name="Langlade N."/>
            <person name="Munos S."/>
        </authorList>
    </citation>
    <scope>NUCLEOTIDE SEQUENCE [LARGE SCALE GENOMIC DNA]</scope>
    <source>
        <tissue evidence="3">Leaves</tissue>
    </source>
</reference>
<reference evidence="2" key="3">
    <citation type="submission" date="2020-06" db="EMBL/GenBank/DDBJ databases">
        <title>Helianthus annuus Genome sequencing and assembly Release 2.</title>
        <authorList>
            <person name="Gouzy J."/>
            <person name="Langlade N."/>
            <person name="Munos S."/>
        </authorList>
    </citation>
    <scope>NUCLEOTIDE SEQUENCE</scope>
    <source>
        <tissue evidence="2">Leaves</tissue>
    </source>
</reference>
<keyword evidence="4" id="KW-1185">Reference proteome</keyword>
<dbReference type="CDD" id="cd22160">
    <property type="entry name" value="F-box_AtFBL13-like"/>
    <property type="match status" value="1"/>
</dbReference>
<protein>
    <submittedName>
        <fullName evidence="2">F-box domain, leucine-rich repeat domain superfamily, F-box-like domain superfamily</fullName>
    </submittedName>
    <submittedName>
        <fullName evidence="3">Putative FBD, F-box and Leucine Rich Repeat domains containing protein</fullName>
    </submittedName>
</protein>